<evidence type="ECO:0000313" key="2">
    <source>
        <dbReference type="EMBL" id="KAK2954264.1"/>
    </source>
</evidence>
<feature type="region of interest" description="Disordered" evidence="1">
    <location>
        <begin position="221"/>
        <end position="568"/>
    </location>
</feature>
<accession>A0ABQ9XSJ3</accession>
<sequence length="786" mass="86478">MAVVFRSLVATVKLQPALDGNLERKAVKLLESVGSLTRIFADAFLSNFASFADGPLTDFTQSLVVLISSPNQVITVAAMKLLGSLFWNCAENVRLTLVKADLIPQVINSLTPQSLPFPEAVDIHNSLMTIIRNSIWLATPNGLKYLEIEDNDEQQAVHETVLKQVLIPSEEYIWHLCVNRYSIIDDELSKHFLELLVHLLQISPYYQPTMDLILHLPTDSPPLPDTHSDARPTPLLSPTPTPTPDGLPSSPRHPLRRQTDSPPTRQIDSTPLPDTHSDVRSTPLLSPTPPPTPDRLPPLPDTHSDVRSAPLLSPTPTPTPDRLPSSPRHPLRRQTDSPPLPNTHSDARPTPLLSPTPTPTSDRLHSSPRHPLRRQIDSPPLPNTPSDARPTPLLSPTPTPTSDRLPSSPQHPLRRQTDSPPLPDTHSDVRSTPLLSPTPTPTSDRLHSSPRHPLRHQTDSPPLPDTHSDARPTPLLSPTPTPTSDRLPSSPQHPLRRQTDSPPLPDTHSDVRSTPLLSPTPTPTSDRLHSSPRHPLRRQIDSPPLPDTHSDIRPTPLLSPTPTPTSDRPHPVHWVLISSPHQIMIASAMLFLKRIIQHCSDRRRDSGRFGGDSLGDIAHHADLGAKEKDISPMAWRRGPTSIPSAANFIISHRSISAFGGLWETRDLRTLPSKSILSPLNRDYAAILPLPHHPHPPTPLCLFSPPTPSHSPLPLPHHPHPPTPLCLSLTTLTIPLLSASSLTTLGVSRAENRSFEVATFMPITGTERDEEVSRRGSTWTCCKGEVM</sequence>
<feature type="compositionally biased region" description="Polar residues" evidence="1">
    <location>
        <begin position="260"/>
        <end position="269"/>
    </location>
</feature>
<dbReference type="InterPro" id="IPR016024">
    <property type="entry name" value="ARM-type_fold"/>
</dbReference>
<organism evidence="2 3">
    <name type="scientific">Blattamonas nauphoetae</name>
    <dbReference type="NCBI Taxonomy" id="2049346"/>
    <lineage>
        <taxon>Eukaryota</taxon>
        <taxon>Metamonada</taxon>
        <taxon>Preaxostyla</taxon>
        <taxon>Oxymonadida</taxon>
        <taxon>Blattamonas</taxon>
    </lineage>
</organism>
<dbReference type="SUPFAM" id="SSF48371">
    <property type="entry name" value="ARM repeat"/>
    <property type="match status" value="1"/>
</dbReference>
<comment type="caution">
    <text evidence="2">The sequence shown here is derived from an EMBL/GenBank/DDBJ whole genome shotgun (WGS) entry which is preliminary data.</text>
</comment>
<feature type="compositionally biased region" description="Pro residues" evidence="1">
    <location>
        <begin position="286"/>
        <end position="300"/>
    </location>
</feature>
<dbReference type="Proteomes" id="UP001281761">
    <property type="component" value="Unassembled WGS sequence"/>
</dbReference>
<dbReference type="EMBL" id="JARBJD010000080">
    <property type="protein sequence ID" value="KAK2954264.1"/>
    <property type="molecule type" value="Genomic_DNA"/>
</dbReference>
<proteinExistence type="predicted"/>
<reference evidence="2 3" key="1">
    <citation type="journal article" date="2022" name="bioRxiv">
        <title>Genomics of Preaxostyla Flagellates Illuminates Evolutionary Transitions and the Path Towards Mitochondrial Loss.</title>
        <authorList>
            <person name="Novak L.V.F."/>
            <person name="Treitli S.C."/>
            <person name="Pyrih J."/>
            <person name="Halakuc P."/>
            <person name="Pipaliya S.V."/>
            <person name="Vacek V."/>
            <person name="Brzon O."/>
            <person name="Soukal P."/>
            <person name="Eme L."/>
            <person name="Dacks J.B."/>
            <person name="Karnkowska A."/>
            <person name="Elias M."/>
            <person name="Hampl V."/>
        </authorList>
    </citation>
    <scope>NUCLEOTIDE SEQUENCE [LARGE SCALE GENOMIC DNA]</scope>
    <source>
        <strain evidence="2">NAU3</strain>
        <tissue evidence="2">Gut</tissue>
    </source>
</reference>
<feature type="compositionally biased region" description="Low complexity" evidence="1">
    <location>
        <begin position="513"/>
        <end position="525"/>
    </location>
</feature>
<name>A0ABQ9XSJ3_9EUKA</name>
<evidence type="ECO:0000256" key="1">
    <source>
        <dbReference type="SAM" id="MobiDB-lite"/>
    </source>
</evidence>
<evidence type="ECO:0000313" key="3">
    <source>
        <dbReference type="Proteomes" id="UP001281761"/>
    </source>
</evidence>
<keyword evidence="3" id="KW-1185">Reference proteome</keyword>
<gene>
    <name evidence="2" type="ORF">BLNAU_10763</name>
</gene>
<feature type="compositionally biased region" description="Pro residues" evidence="1">
    <location>
        <begin position="235"/>
        <end position="245"/>
    </location>
</feature>
<feature type="compositionally biased region" description="Low complexity" evidence="1">
    <location>
        <begin position="431"/>
        <end position="443"/>
    </location>
</feature>
<protein>
    <submittedName>
        <fullName evidence="2">Uncharacterized protein</fullName>
    </submittedName>
</protein>